<organism evidence="1 2">
    <name type="scientific">Fusarium sporotrichioides</name>
    <dbReference type="NCBI Taxonomy" id="5514"/>
    <lineage>
        <taxon>Eukaryota</taxon>
        <taxon>Fungi</taxon>
        <taxon>Dikarya</taxon>
        <taxon>Ascomycota</taxon>
        <taxon>Pezizomycotina</taxon>
        <taxon>Sordariomycetes</taxon>
        <taxon>Hypocreomycetidae</taxon>
        <taxon>Hypocreales</taxon>
        <taxon>Nectriaceae</taxon>
        <taxon>Fusarium</taxon>
    </lineage>
</organism>
<proteinExistence type="predicted"/>
<name>A0A395SD55_FUSSP</name>
<dbReference type="EMBL" id="PXOF01000054">
    <property type="protein sequence ID" value="RGP70097.1"/>
    <property type="molecule type" value="Genomic_DNA"/>
</dbReference>
<protein>
    <submittedName>
        <fullName evidence="1">Uncharacterized protein</fullName>
    </submittedName>
</protein>
<keyword evidence="2" id="KW-1185">Reference proteome</keyword>
<dbReference type="AlphaFoldDB" id="A0A395SD55"/>
<sequence length="121" mass="14042">MDVHATGYLLSINTQIIKFTKHLRLTTQNLANPNKLSVTTRQRLLSVHIENTPDSVDEMSRFHRDNVERIYGVDADSYYGPTAQPVAKFVRNAIEKVVKRLKARGKRALERKLMKKRYMND</sequence>
<accession>A0A395SD55</accession>
<dbReference type="Proteomes" id="UP000266152">
    <property type="component" value="Unassembled WGS sequence"/>
</dbReference>
<evidence type="ECO:0000313" key="1">
    <source>
        <dbReference type="EMBL" id="RGP70097.1"/>
    </source>
</evidence>
<gene>
    <name evidence="1" type="ORF">FSPOR_4209</name>
</gene>
<evidence type="ECO:0000313" key="2">
    <source>
        <dbReference type="Proteomes" id="UP000266152"/>
    </source>
</evidence>
<comment type="caution">
    <text evidence="1">The sequence shown here is derived from an EMBL/GenBank/DDBJ whole genome shotgun (WGS) entry which is preliminary data.</text>
</comment>
<reference evidence="1 2" key="1">
    <citation type="journal article" date="2018" name="PLoS Pathog.">
        <title>Evolution of structural diversity of trichothecenes, a family of toxins produced by plant pathogenic and entomopathogenic fungi.</title>
        <authorList>
            <person name="Proctor R.H."/>
            <person name="McCormick S.P."/>
            <person name="Kim H.S."/>
            <person name="Cardoza R.E."/>
            <person name="Stanley A.M."/>
            <person name="Lindo L."/>
            <person name="Kelly A."/>
            <person name="Brown D.W."/>
            <person name="Lee T."/>
            <person name="Vaughan M.M."/>
            <person name="Alexander N.J."/>
            <person name="Busman M."/>
            <person name="Gutierrez S."/>
        </authorList>
    </citation>
    <scope>NUCLEOTIDE SEQUENCE [LARGE SCALE GENOMIC DNA]</scope>
    <source>
        <strain evidence="1 2">NRRL 3299</strain>
    </source>
</reference>